<proteinExistence type="predicted"/>
<keyword evidence="1" id="KW-0732">Signal</keyword>
<dbReference type="Proteomes" id="UP000243499">
    <property type="component" value="Chromosome 9"/>
</dbReference>
<feature type="chain" id="PRO_5015397904" description="Knottin scorpion toxin-like domain-containing protein" evidence="1">
    <location>
        <begin position="31"/>
        <end position="82"/>
    </location>
</feature>
<feature type="signal peptide" evidence="1">
    <location>
        <begin position="1"/>
        <end position="30"/>
    </location>
</feature>
<protein>
    <recommendedName>
        <fullName evidence="3">Knottin scorpion toxin-like domain-containing protein</fullName>
    </recommendedName>
</protein>
<organism evidence="2">
    <name type="scientific">Panicum hallii</name>
    <dbReference type="NCBI Taxonomy" id="206008"/>
    <lineage>
        <taxon>Eukaryota</taxon>
        <taxon>Viridiplantae</taxon>
        <taxon>Streptophyta</taxon>
        <taxon>Embryophyta</taxon>
        <taxon>Tracheophyta</taxon>
        <taxon>Spermatophyta</taxon>
        <taxon>Magnoliopsida</taxon>
        <taxon>Liliopsida</taxon>
        <taxon>Poales</taxon>
        <taxon>Poaceae</taxon>
        <taxon>PACMAD clade</taxon>
        <taxon>Panicoideae</taxon>
        <taxon>Panicodae</taxon>
        <taxon>Paniceae</taxon>
        <taxon>Panicinae</taxon>
        <taxon>Panicum</taxon>
        <taxon>Panicum sect. Panicum</taxon>
    </lineage>
</organism>
<reference evidence="2" key="1">
    <citation type="submission" date="2018-04" db="EMBL/GenBank/DDBJ databases">
        <title>WGS assembly of Panicum hallii.</title>
        <authorList>
            <person name="Lovell J."/>
            <person name="Jenkins J."/>
            <person name="Lowry D."/>
            <person name="Mamidi S."/>
            <person name="Sreedasyam A."/>
            <person name="Weng X."/>
            <person name="Barry K."/>
            <person name="Bonette J."/>
            <person name="Campitelli B."/>
            <person name="Daum C."/>
            <person name="Gordon S."/>
            <person name="Gould B."/>
            <person name="Lipzen A."/>
            <person name="Macqueen A."/>
            <person name="Palacio-Mejia J."/>
            <person name="Plott C."/>
            <person name="Shakirov E."/>
            <person name="Shu S."/>
            <person name="Yoshinaga Y."/>
            <person name="Zane M."/>
            <person name="Rokhsar D."/>
            <person name="Grimwood J."/>
            <person name="Schmutz J."/>
            <person name="Juenger T."/>
        </authorList>
    </citation>
    <scope>NUCLEOTIDE SEQUENCE [LARGE SCALE GENOMIC DNA]</scope>
    <source>
        <strain evidence="2">FIL2</strain>
    </source>
</reference>
<evidence type="ECO:0000313" key="2">
    <source>
        <dbReference type="EMBL" id="PAN47389.1"/>
    </source>
</evidence>
<dbReference type="Gramene" id="PAN47389">
    <property type="protein sequence ID" value="PAN47389"/>
    <property type="gene ID" value="PAHAL_9G270700"/>
</dbReference>
<dbReference type="PROSITE" id="PS51257">
    <property type="entry name" value="PROKAR_LIPOPROTEIN"/>
    <property type="match status" value="1"/>
</dbReference>
<name>A0A2S3IMA0_9POAL</name>
<gene>
    <name evidence="2" type="ORF">PAHAL_9G270700</name>
</gene>
<dbReference type="EMBL" id="CM008054">
    <property type="protein sequence ID" value="PAN47389.1"/>
    <property type="molecule type" value="Genomic_DNA"/>
</dbReference>
<evidence type="ECO:0008006" key="3">
    <source>
        <dbReference type="Google" id="ProtNLM"/>
    </source>
</evidence>
<evidence type="ECO:0000256" key="1">
    <source>
        <dbReference type="SAM" id="SignalP"/>
    </source>
</evidence>
<accession>A0A2S3IMA0</accession>
<sequence length="82" mass="8636">MATFKKNNKVTLVLAAVMIMATLLASSCNARVEPLDGTVKTCYMPTLNGCKSDQCNALCKRLSGNKSSYCDVSGSCCCLGST</sequence>
<dbReference type="AlphaFoldDB" id="A0A2S3IMA0"/>